<feature type="transmembrane region" description="Helical" evidence="8">
    <location>
        <begin position="181"/>
        <end position="201"/>
    </location>
</feature>
<feature type="transmembrane region" description="Helical" evidence="8">
    <location>
        <begin position="153"/>
        <end position="175"/>
    </location>
</feature>
<dbReference type="SUPFAM" id="SSF90123">
    <property type="entry name" value="ABC transporter transmembrane region"/>
    <property type="match status" value="1"/>
</dbReference>
<feature type="transmembrane region" description="Helical" evidence="8">
    <location>
        <begin position="268"/>
        <end position="289"/>
    </location>
</feature>
<feature type="domain" description="ABC transporter" evidence="9">
    <location>
        <begin position="359"/>
        <end position="598"/>
    </location>
</feature>
<dbReference type="Pfam" id="PF00664">
    <property type="entry name" value="ABC_membrane"/>
    <property type="match status" value="1"/>
</dbReference>
<accession>A0A366WVQ1</accession>
<name>A0A366WVQ1_9RHOB</name>
<dbReference type="InterPro" id="IPR003593">
    <property type="entry name" value="AAA+_ATPase"/>
</dbReference>
<dbReference type="PROSITE" id="PS50893">
    <property type="entry name" value="ABC_TRANSPORTER_2"/>
    <property type="match status" value="1"/>
</dbReference>
<organism evidence="11 12">
    <name type="scientific">Phaeobacter gallaeciensis</name>
    <dbReference type="NCBI Taxonomy" id="60890"/>
    <lineage>
        <taxon>Bacteria</taxon>
        <taxon>Pseudomonadati</taxon>
        <taxon>Pseudomonadota</taxon>
        <taxon>Alphaproteobacteria</taxon>
        <taxon>Rhodobacterales</taxon>
        <taxon>Roseobacteraceae</taxon>
        <taxon>Phaeobacter</taxon>
    </lineage>
</organism>
<dbReference type="PANTHER" id="PTHR43394">
    <property type="entry name" value="ATP-DEPENDENT PERMEASE MDL1, MITOCHONDRIAL"/>
    <property type="match status" value="1"/>
</dbReference>
<keyword evidence="6 8" id="KW-0472">Membrane</keyword>
<protein>
    <submittedName>
        <fullName evidence="11">ABC transporter ATP-binding protein</fullName>
    </submittedName>
</protein>
<dbReference type="AlphaFoldDB" id="A0A366WVQ1"/>
<dbReference type="InterPro" id="IPR036640">
    <property type="entry name" value="ABC1_TM_sf"/>
</dbReference>
<keyword evidence="5 8" id="KW-1133">Transmembrane helix</keyword>
<dbReference type="InterPro" id="IPR017871">
    <property type="entry name" value="ABC_transporter-like_CS"/>
</dbReference>
<dbReference type="RefSeq" id="WP_113824014.1">
    <property type="nucleotide sequence ID" value="NZ_QOCE01000033.1"/>
</dbReference>
<evidence type="ECO:0000313" key="11">
    <source>
        <dbReference type="EMBL" id="RBW54070.1"/>
    </source>
</evidence>
<dbReference type="InterPro" id="IPR011527">
    <property type="entry name" value="ABC1_TM_dom"/>
</dbReference>
<dbReference type="PROSITE" id="PS50929">
    <property type="entry name" value="ABC_TM1F"/>
    <property type="match status" value="1"/>
</dbReference>
<dbReference type="SMART" id="SM00382">
    <property type="entry name" value="AAA"/>
    <property type="match status" value="1"/>
</dbReference>
<dbReference type="FunFam" id="3.40.50.300:FF:000218">
    <property type="entry name" value="Multidrug ABC transporter ATP-binding protein"/>
    <property type="match status" value="1"/>
</dbReference>
<reference evidence="11 12" key="1">
    <citation type="submission" date="2018-07" db="EMBL/GenBank/DDBJ databases">
        <title>Modular assembly of carbohydrate-degrading microbial communities in the ocean.</title>
        <authorList>
            <person name="Enke T.N."/>
            <person name="Datta M.S."/>
            <person name="Schwartzman J.A."/>
            <person name="Cermak N."/>
            <person name="Schmitz D.A."/>
            <person name="Barrere J."/>
            <person name="Cordero O.X."/>
        </authorList>
    </citation>
    <scope>NUCLEOTIDE SEQUENCE [LARGE SCALE GENOMIC DNA]</scope>
    <source>
        <strain evidence="11 12">C3M10</strain>
    </source>
</reference>
<dbReference type="PROSITE" id="PS00211">
    <property type="entry name" value="ABC_TRANSPORTER_1"/>
    <property type="match status" value="1"/>
</dbReference>
<keyword evidence="2 8" id="KW-0812">Transmembrane</keyword>
<evidence type="ECO:0000256" key="5">
    <source>
        <dbReference type="ARBA" id="ARBA00022989"/>
    </source>
</evidence>
<dbReference type="PANTHER" id="PTHR43394:SF1">
    <property type="entry name" value="ATP-BINDING CASSETTE SUB-FAMILY B MEMBER 10, MITOCHONDRIAL"/>
    <property type="match status" value="1"/>
</dbReference>
<dbReference type="Gene3D" id="1.20.1560.10">
    <property type="entry name" value="ABC transporter type 1, transmembrane domain"/>
    <property type="match status" value="1"/>
</dbReference>
<evidence type="ECO:0000256" key="6">
    <source>
        <dbReference type="ARBA" id="ARBA00023136"/>
    </source>
</evidence>
<gene>
    <name evidence="11" type="ORF">DS909_13670</name>
</gene>
<dbReference type="Gene3D" id="3.40.50.300">
    <property type="entry name" value="P-loop containing nucleotide triphosphate hydrolases"/>
    <property type="match status" value="1"/>
</dbReference>
<comment type="subcellular location">
    <subcellularLocation>
        <location evidence="1">Cell membrane</location>
        <topology evidence="1">Multi-pass membrane protein</topology>
    </subcellularLocation>
</comment>
<evidence type="ECO:0000256" key="7">
    <source>
        <dbReference type="ARBA" id="ARBA00024725"/>
    </source>
</evidence>
<comment type="function">
    <text evidence="7">Part of an ABC transporter complex. Transmembrane domains (TMD) form a pore in the inner membrane and the ATP-binding domain (NBD) is responsible for energy generation.</text>
</comment>
<dbReference type="InterPro" id="IPR003439">
    <property type="entry name" value="ABC_transporter-like_ATP-bd"/>
</dbReference>
<evidence type="ECO:0000256" key="1">
    <source>
        <dbReference type="ARBA" id="ARBA00004651"/>
    </source>
</evidence>
<evidence type="ECO:0000256" key="8">
    <source>
        <dbReference type="SAM" id="Phobius"/>
    </source>
</evidence>
<sequence length="610" mass="65430">MNVANLIDPFRPTNTPPPETLGAFFRWCLAGAWPMLFVAAFFSASAGVMEAGTAWVLGLVIDSALDNGPDVFFSATNLGLIVGSVAFFLLVRPALFGLSSISNAMIVQPNIPPLVLAKLNRWTLGQSVTFFDDDFAGRIAQKQMQTANSVGSVVSEAISAIVFALASLVGSLALLGLINPWVIVPFLLWLVTYFSLIRWYMPRARKLSAARAGAKALVTGQVVDTITNIKTVKLFALSQHEDTVARDAMGGLRDKAIDFGRMSASFRILLMTLAGVLPVLLIGATLLLWKVGNATAGDVVAAGAVSIRIAQMTGWVSFTLMGLYSSVGEIENGMKTLTRRDRVEDVANAAALQVAGGQIELDRLSFAYGRDVGGIQDISLTIKPGEKLGIVGASGAGKSTLVSLLLRLYDGEKGHIRIDGQDIAAVTQDSLRRHIGMVTQETAMFNRSARDNILYGNPDATEKQIIAAAQKAEAHEFIQMLQDAKGRKGYDAHLGERGVKLSGGQRQRIALARAILKDAPILVLDEATSALDSEVEAAIQTALHRVMEGKTVLAIAHRLSTLSEMDRIIVMDQGQIAETGTHETLLGRGGLYAQFWHRQSGGFIQTEAAE</sequence>
<dbReference type="GO" id="GO:0005886">
    <property type="term" value="C:plasma membrane"/>
    <property type="evidence" value="ECO:0007669"/>
    <property type="project" value="UniProtKB-SubCell"/>
</dbReference>
<dbReference type="Proteomes" id="UP000252706">
    <property type="component" value="Unassembled WGS sequence"/>
</dbReference>
<dbReference type="Pfam" id="PF00005">
    <property type="entry name" value="ABC_tran"/>
    <property type="match status" value="1"/>
</dbReference>
<dbReference type="InterPro" id="IPR027417">
    <property type="entry name" value="P-loop_NTPase"/>
</dbReference>
<dbReference type="EMBL" id="QOCE01000033">
    <property type="protein sequence ID" value="RBW54070.1"/>
    <property type="molecule type" value="Genomic_DNA"/>
</dbReference>
<comment type="caution">
    <text evidence="11">The sequence shown here is derived from an EMBL/GenBank/DDBJ whole genome shotgun (WGS) entry which is preliminary data.</text>
</comment>
<dbReference type="InterPro" id="IPR039421">
    <property type="entry name" value="Type_1_exporter"/>
</dbReference>
<dbReference type="GO" id="GO:0016887">
    <property type="term" value="F:ATP hydrolysis activity"/>
    <property type="evidence" value="ECO:0007669"/>
    <property type="project" value="InterPro"/>
</dbReference>
<evidence type="ECO:0000256" key="4">
    <source>
        <dbReference type="ARBA" id="ARBA00022840"/>
    </source>
</evidence>
<evidence type="ECO:0000259" key="10">
    <source>
        <dbReference type="PROSITE" id="PS50929"/>
    </source>
</evidence>
<dbReference type="OrthoDB" id="9808328at2"/>
<feature type="domain" description="ABC transmembrane type-1" evidence="10">
    <location>
        <begin position="37"/>
        <end position="325"/>
    </location>
</feature>
<evidence type="ECO:0000259" key="9">
    <source>
        <dbReference type="PROSITE" id="PS50893"/>
    </source>
</evidence>
<evidence type="ECO:0000256" key="3">
    <source>
        <dbReference type="ARBA" id="ARBA00022741"/>
    </source>
</evidence>
<feature type="transmembrane region" description="Helical" evidence="8">
    <location>
        <begin position="71"/>
        <end position="91"/>
    </location>
</feature>
<evidence type="ECO:0000256" key="2">
    <source>
        <dbReference type="ARBA" id="ARBA00022692"/>
    </source>
</evidence>
<dbReference type="GO" id="GO:0015421">
    <property type="term" value="F:ABC-type oligopeptide transporter activity"/>
    <property type="evidence" value="ECO:0007669"/>
    <property type="project" value="TreeGrafter"/>
</dbReference>
<dbReference type="GO" id="GO:0005524">
    <property type="term" value="F:ATP binding"/>
    <property type="evidence" value="ECO:0007669"/>
    <property type="project" value="UniProtKB-KW"/>
</dbReference>
<evidence type="ECO:0000313" key="12">
    <source>
        <dbReference type="Proteomes" id="UP000252706"/>
    </source>
</evidence>
<keyword evidence="3" id="KW-0547">Nucleotide-binding</keyword>
<proteinExistence type="predicted"/>
<dbReference type="SUPFAM" id="SSF52540">
    <property type="entry name" value="P-loop containing nucleoside triphosphate hydrolases"/>
    <property type="match status" value="1"/>
</dbReference>
<keyword evidence="4 11" id="KW-0067">ATP-binding</keyword>